<keyword evidence="2" id="KW-1185">Reference proteome</keyword>
<protein>
    <submittedName>
        <fullName evidence="1">Uncharacterized protein</fullName>
    </submittedName>
</protein>
<organism evidence="1 2">
    <name type="scientific">Metabacillus malikii</name>
    <dbReference type="NCBI Taxonomy" id="1504265"/>
    <lineage>
        <taxon>Bacteria</taxon>
        <taxon>Bacillati</taxon>
        <taxon>Bacillota</taxon>
        <taxon>Bacilli</taxon>
        <taxon>Bacillales</taxon>
        <taxon>Bacillaceae</taxon>
        <taxon>Metabacillus</taxon>
    </lineage>
</organism>
<name>A0ABT9ZP66_9BACI</name>
<gene>
    <name evidence="1" type="ORF">J2S19_004658</name>
</gene>
<evidence type="ECO:0000313" key="2">
    <source>
        <dbReference type="Proteomes" id="UP001234495"/>
    </source>
</evidence>
<proteinExistence type="predicted"/>
<dbReference type="Proteomes" id="UP001234495">
    <property type="component" value="Unassembled WGS sequence"/>
</dbReference>
<comment type="caution">
    <text evidence="1">The sequence shown here is derived from an EMBL/GenBank/DDBJ whole genome shotgun (WGS) entry which is preliminary data.</text>
</comment>
<sequence length="46" mass="5222">MLAILFLCLVIYISAYVCLKASGQSLDVRKFQTFEDYFIGSNGKVR</sequence>
<evidence type="ECO:0000313" key="1">
    <source>
        <dbReference type="EMBL" id="MDQ0233313.1"/>
    </source>
</evidence>
<dbReference type="EMBL" id="JAUSUD010000036">
    <property type="protein sequence ID" value="MDQ0233313.1"/>
    <property type="molecule type" value="Genomic_DNA"/>
</dbReference>
<accession>A0ABT9ZP66</accession>
<reference evidence="1 2" key="1">
    <citation type="submission" date="2023-07" db="EMBL/GenBank/DDBJ databases">
        <title>Genomic Encyclopedia of Type Strains, Phase IV (KMG-IV): sequencing the most valuable type-strain genomes for metagenomic binning, comparative biology and taxonomic classification.</title>
        <authorList>
            <person name="Goeker M."/>
        </authorList>
    </citation>
    <scope>NUCLEOTIDE SEQUENCE [LARGE SCALE GENOMIC DNA]</scope>
    <source>
        <strain evidence="1 2">DSM 29005</strain>
    </source>
</reference>